<feature type="domain" description="Isochorismatase-like" evidence="2">
    <location>
        <begin position="32"/>
        <end position="217"/>
    </location>
</feature>
<proteinExistence type="predicted"/>
<dbReference type="SUPFAM" id="SSF52499">
    <property type="entry name" value="Isochorismatase-like hydrolases"/>
    <property type="match status" value="1"/>
</dbReference>
<keyword evidence="1 3" id="KW-0378">Hydrolase</keyword>
<dbReference type="PANTHER" id="PTHR43540:SF6">
    <property type="entry name" value="ISOCHORISMATASE-LIKE DOMAIN-CONTAINING PROTEIN"/>
    <property type="match status" value="1"/>
</dbReference>
<dbReference type="InterPro" id="IPR050272">
    <property type="entry name" value="Isochorismatase-like_hydrls"/>
</dbReference>
<name>A0A365QXD5_9BURK</name>
<evidence type="ECO:0000259" key="2">
    <source>
        <dbReference type="Pfam" id="PF00857"/>
    </source>
</evidence>
<dbReference type="RefSeq" id="WP_113045403.1">
    <property type="nucleotide sequence ID" value="NZ_QMFZ01000007.1"/>
</dbReference>
<accession>A0A365QXD5</accession>
<dbReference type="Gene3D" id="3.40.50.850">
    <property type="entry name" value="Isochorismatase-like"/>
    <property type="match status" value="1"/>
</dbReference>
<dbReference type="EMBL" id="QMFZ01000007">
    <property type="protein sequence ID" value="RBB40349.1"/>
    <property type="molecule type" value="Genomic_DNA"/>
</dbReference>
<gene>
    <name evidence="3" type="ORF">DPV79_10745</name>
</gene>
<dbReference type="PANTHER" id="PTHR43540">
    <property type="entry name" value="PEROXYUREIDOACRYLATE/UREIDOACRYLATE AMIDOHYDROLASE-RELATED"/>
    <property type="match status" value="1"/>
</dbReference>
<evidence type="ECO:0000313" key="4">
    <source>
        <dbReference type="Proteomes" id="UP000252458"/>
    </source>
</evidence>
<evidence type="ECO:0000256" key="1">
    <source>
        <dbReference type="ARBA" id="ARBA00022801"/>
    </source>
</evidence>
<evidence type="ECO:0000313" key="3">
    <source>
        <dbReference type="EMBL" id="RBB40349.1"/>
    </source>
</evidence>
<comment type="caution">
    <text evidence="3">The sequence shown here is derived from an EMBL/GenBank/DDBJ whole genome shotgun (WGS) entry which is preliminary data.</text>
</comment>
<dbReference type="InterPro" id="IPR000868">
    <property type="entry name" value="Isochorismatase-like_dom"/>
</dbReference>
<dbReference type="CDD" id="cd00431">
    <property type="entry name" value="cysteine_hydrolases"/>
    <property type="match status" value="1"/>
</dbReference>
<dbReference type="Pfam" id="PF00857">
    <property type="entry name" value="Isochorismatase"/>
    <property type="match status" value="1"/>
</dbReference>
<protein>
    <submittedName>
        <fullName evidence="3">Cysteine hydrolase</fullName>
    </submittedName>
</protein>
<dbReference type="GO" id="GO:0016787">
    <property type="term" value="F:hydrolase activity"/>
    <property type="evidence" value="ECO:0007669"/>
    <property type="project" value="UniProtKB-KW"/>
</dbReference>
<dbReference type="InterPro" id="IPR036380">
    <property type="entry name" value="Isochorismatase-like_sf"/>
</dbReference>
<dbReference type="Proteomes" id="UP000252458">
    <property type="component" value="Unassembled WGS sequence"/>
</dbReference>
<sequence>MHRIRIPDHALRLSRQRGRLATSLEDVDPLRCALLVIDMQNAFVAPGGALEIVYAREIVPAINRLADAFRQRGATVCWIQTDFRGQADAWSNWFGRRLDPDAAAVMIENLSQGHPGYELFPALSVASTDMFSTKTRFSAFIQGASDLDEVLRGRGVDTVVVTGTVSNICCESTARDAMMLNYRTVFVSDANAARTDEEHNATLGNMVQCFADVASTDALLQQLNRRT</sequence>
<organism evidence="3 4">
    <name type="scientific">Burkholderia reimsis</name>
    <dbReference type="NCBI Taxonomy" id="2234132"/>
    <lineage>
        <taxon>Bacteria</taxon>
        <taxon>Pseudomonadati</taxon>
        <taxon>Pseudomonadota</taxon>
        <taxon>Betaproteobacteria</taxon>
        <taxon>Burkholderiales</taxon>
        <taxon>Burkholderiaceae</taxon>
        <taxon>Burkholderia</taxon>
    </lineage>
</organism>
<keyword evidence="4" id="KW-1185">Reference proteome</keyword>
<dbReference type="AlphaFoldDB" id="A0A365QXD5"/>
<reference evidence="3 4" key="1">
    <citation type="submission" date="2018-06" db="EMBL/GenBank/DDBJ databases">
        <title>Draft genome sequence of Burkholderia reimsis strain BE51 isolated from a French agricultural soil.</title>
        <authorList>
            <person name="Esmaeel Q."/>
        </authorList>
    </citation>
    <scope>NUCLEOTIDE SEQUENCE [LARGE SCALE GENOMIC DNA]</scope>
    <source>
        <strain evidence="3 4">BE51</strain>
    </source>
</reference>